<keyword evidence="2" id="KW-0808">Transferase</keyword>
<dbReference type="PANTHER" id="PTHR36174:SF1">
    <property type="entry name" value="LIPID II:GLYCINE GLYCYLTRANSFERASE"/>
    <property type="match status" value="1"/>
</dbReference>
<dbReference type="InterPro" id="IPR050644">
    <property type="entry name" value="PG_Glycine_Bridge_Synth"/>
</dbReference>
<evidence type="ECO:0000256" key="4">
    <source>
        <dbReference type="ARBA" id="ARBA00022984"/>
    </source>
</evidence>
<dbReference type="Pfam" id="PF02388">
    <property type="entry name" value="FemAB"/>
    <property type="match status" value="1"/>
</dbReference>
<dbReference type="GO" id="GO:0016755">
    <property type="term" value="F:aminoacyltransferase activity"/>
    <property type="evidence" value="ECO:0007669"/>
    <property type="project" value="InterPro"/>
</dbReference>
<dbReference type="PROSITE" id="PS51191">
    <property type="entry name" value="FEMABX"/>
    <property type="match status" value="1"/>
</dbReference>
<dbReference type="SUPFAM" id="SSF55729">
    <property type="entry name" value="Acyl-CoA N-acyltransferases (Nat)"/>
    <property type="match status" value="1"/>
</dbReference>
<proteinExistence type="inferred from homology"/>
<organism evidence="7 8">
    <name type="scientific">Candidatus Gottesmanbacteria bacterium RIFCSPHIGHO2_01_FULL_40_15</name>
    <dbReference type="NCBI Taxonomy" id="1798376"/>
    <lineage>
        <taxon>Bacteria</taxon>
        <taxon>Candidatus Gottesmaniibacteriota</taxon>
    </lineage>
</organism>
<comment type="caution">
    <text evidence="7">The sequence shown here is derived from an EMBL/GenBank/DDBJ whole genome shotgun (WGS) entry which is preliminary data.</text>
</comment>
<reference evidence="7 8" key="1">
    <citation type="journal article" date="2016" name="Nat. Commun.">
        <title>Thousands of microbial genomes shed light on interconnected biogeochemical processes in an aquifer system.</title>
        <authorList>
            <person name="Anantharaman K."/>
            <person name="Brown C.T."/>
            <person name="Hug L.A."/>
            <person name="Sharon I."/>
            <person name="Castelle C.J."/>
            <person name="Probst A.J."/>
            <person name="Thomas B.C."/>
            <person name="Singh A."/>
            <person name="Wilkins M.J."/>
            <person name="Karaoz U."/>
            <person name="Brodie E.L."/>
            <person name="Williams K.H."/>
            <person name="Hubbard S.S."/>
            <person name="Banfield J.F."/>
        </authorList>
    </citation>
    <scope>NUCLEOTIDE SEQUENCE [LARGE SCALE GENOMIC DNA]</scope>
</reference>
<evidence type="ECO:0000256" key="1">
    <source>
        <dbReference type="ARBA" id="ARBA00009943"/>
    </source>
</evidence>
<sequence length="289" mass="33860">MPTTSSDIRQSAEFASFMSDIGWQTLKLNGQNCYLKKIPLLGFFAKCPRPDSAKIKDDINSLIREKNIFRFKISPFIRINQQNYKSIRDNLLKKGFKIDRDPFNPTTSITLDLKKSEEILFAHMKEAKRRGVRRAIKNGIKVFISDDISAFIAIRKRQFNPMGFIVEKEMKMLWKNFYPGKATLLMATGNKKTLAGILLLFHKKYAYYWYASSLNEGKKLFAPTMLVWEAIREAKKKNCEIFDFEGVYDDRFPKASENWRGFTKFKEGFSGRKVIYMENFFLKRPIIRL</sequence>
<evidence type="ECO:0000256" key="2">
    <source>
        <dbReference type="ARBA" id="ARBA00022679"/>
    </source>
</evidence>
<dbReference type="Gene3D" id="3.40.630.30">
    <property type="match status" value="1"/>
</dbReference>
<keyword evidence="5" id="KW-0012">Acyltransferase</keyword>
<evidence type="ECO:0000256" key="5">
    <source>
        <dbReference type="ARBA" id="ARBA00023315"/>
    </source>
</evidence>
<dbReference type="GO" id="GO:0071555">
    <property type="term" value="P:cell wall organization"/>
    <property type="evidence" value="ECO:0007669"/>
    <property type="project" value="UniProtKB-KW"/>
</dbReference>
<dbReference type="Proteomes" id="UP000177354">
    <property type="component" value="Unassembled WGS sequence"/>
</dbReference>
<name>A0A1F5Z6P9_9BACT</name>
<evidence type="ECO:0000313" key="7">
    <source>
        <dbReference type="EMBL" id="OGG08116.1"/>
    </source>
</evidence>
<comment type="similarity">
    <text evidence="1">Belongs to the FemABX family.</text>
</comment>
<evidence type="ECO:0000256" key="3">
    <source>
        <dbReference type="ARBA" id="ARBA00022960"/>
    </source>
</evidence>
<evidence type="ECO:0008006" key="9">
    <source>
        <dbReference type="Google" id="ProtNLM"/>
    </source>
</evidence>
<evidence type="ECO:0000256" key="6">
    <source>
        <dbReference type="ARBA" id="ARBA00023316"/>
    </source>
</evidence>
<evidence type="ECO:0000313" key="8">
    <source>
        <dbReference type="Proteomes" id="UP000177354"/>
    </source>
</evidence>
<dbReference type="InterPro" id="IPR003447">
    <property type="entry name" value="FEMABX"/>
</dbReference>
<keyword evidence="3" id="KW-0133">Cell shape</keyword>
<keyword evidence="6" id="KW-0961">Cell wall biogenesis/degradation</keyword>
<keyword evidence="4" id="KW-0573">Peptidoglycan synthesis</keyword>
<accession>A0A1F5Z6P9</accession>
<dbReference type="GO" id="GO:0008360">
    <property type="term" value="P:regulation of cell shape"/>
    <property type="evidence" value="ECO:0007669"/>
    <property type="project" value="UniProtKB-KW"/>
</dbReference>
<dbReference type="EMBL" id="MFJF01000005">
    <property type="protein sequence ID" value="OGG08116.1"/>
    <property type="molecule type" value="Genomic_DNA"/>
</dbReference>
<dbReference type="InterPro" id="IPR016181">
    <property type="entry name" value="Acyl_CoA_acyltransferase"/>
</dbReference>
<dbReference type="PANTHER" id="PTHR36174">
    <property type="entry name" value="LIPID II:GLYCINE GLYCYLTRANSFERASE"/>
    <property type="match status" value="1"/>
</dbReference>
<protein>
    <recommendedName>
        <fullName evidence="9">BioF2-like acetyltransferase domain-containing protein</fullName>
    </recommendedName>
</protein>
<gene>
    <name evidence="7" type="ORF">A2777_01885</name>
</gene>
<dbReference type="AlphaFoldDB" id="A0A1F5Z6P9"/>
<dbReference type="GO" id="GO:0009252">
    <property type="term" value="P:peptidoglycan biosynthetic process"/>
    <property type="evidence" value="ECO:0007669"/>
    <property type="project" value="UniProtKB-KW"/>
</dbReference>